<keyword evidence="2" id="KW-0560">Oxidoreductase</keyword>
<dbReference type="Pfam" id="PF05368">
    <property type="entry name" value="NmrA"/>
    <property type="match status" value="1"/>
</dbReference>
<dbReference type="InterPro" id="IPR008030">
    <property type="entry name" value="NmrA-like"/>
</dbReference>
<gene>
    <name evidence="4" type="ORF">R3P38DRAFT_2919195</name>
</gene>
<name>A0AAW0C251_9AGAR</name>
<feature type="domain" description="NmrA-like" evidence="3">
    <location>
        <begin position="8"/>
        <end position="212"/>
    </location>
</feature>
<proteinExistence type="predicted"/>
<dbReference type="InterPro" id="IPR051609">
    <property type="entry name" value="NmrA/Isoflavone_reductase-like"/>
</dbReference>
<accession>A0AAW0C251</accession>
<keyword evidence="5" id="KW-1185">Reference proteome</keyword>
<dbReference type="Proteomes" id="UP001362999">
    <property type="component" value="Unassembled WGS sequence"/>
</dbReference>
<keyword evidence="1" id="KW-0521">NADP</keyword>
<dbReference type="GO" id="GO:0016491">
    <property type="term" value="F:oxidoreductase activity"/>
    <property type="evidence" value="ECO:0007669"/>
    <property type="project" value="UniProtKB-KW"/>
</dbReference>
<protein>
    <submittedName>
        <fullName evidence="4">NmrA domain-containing protein</fullName>
    </submittedName>
</protein>
<dbReference type="EMBL" id="JAWWNJ010000023">
    <property type="protein sequence ID" value="KAK7032841.1"/>
    <property type="molecule type" value="Genomic_DNA"/>
</dbReference>
<sequence length="281" mass="29383">MSAYKSFAVVGGGTVGLPIVNALAAKNVPVILLSRPNSSAKTVPEGVKVITVDLADADAVAKVLKEHSVDVVISTVTTAAVSGQKALIDAAKLATVKLFVPSEFGHPTDGHTHGPLGEKAEIGKYLKSVGIPSTRIYTGPFVQFVPWLIGTEGKFQIIGKGDTPFSVTSIPDIAGFVAHILTTAPPSELENRILRLQGDRPTLNGIAAQFKATPVYVDKITGRGELDGFLTGLFVAIEEGAGSTGWVFDKKAEGTGSEAAGSANALWPGHHWQTIKDVHNV</sequence>
<dbReference type="AlphaFoldDB" id="A0AAW0C251"/>
<dbReference type="PANTHER" id="PTHR47706">
    <property type="entry name" value="NMRA-LIKE FAMILY PROTEIN"/>
    <property type="match status" value="1"/>
</dbReference>
<evidence type="ECO:0000313" key="5">
    <source>
        <dbReference type="Proteomes" id="UP001362999"/>
    </source>
</evidence>
<dbReference type="SUPFAM" id="SSF51735">
    <property type="entry name" value="NAD(P)-binding Rossmann-fold domains"/>
    <property type="match status" value="1"/>
</dbReference>
<evidence type="ECO:0000313" key="4">
    <source>
        <dbReference type="EMBL" id="KAK7032841.1"/>
    </source>
</evidence>
<evidence type="ECO:0000259" key="3">
    <source>
        <dbReference type="Pfam" id="PF05368"/>
    </source>
</evidence>
<comment type="caution">
    <text evidence="4">The sequence shown here is derived from an EMBL/GenBank/DDBJ whole genome shotgun (WGS) entry which is preliminary data.</text>
</comment>
<evidence type="ECO:0000256" key="2">
    <source>
        <dbReference type="ARBA" id="ARBA00023002"/>
    </source>
</evidence>
<dbReference type="Gene3D" id="3.40.50.720">
    <property type="entry name" value="NAD(P)-binding Rossmann-like Domain"/>
    <property type="match status" value="1"/>
</dbReference>
<evidence type="ECO:0000256" key="1">
    <source>
        <dbReference type="ARBA" id="ARBA00022857"/>
    </source>
</evidence>
<organism evidence="4 5">
    <name type="scientific">Favolaschia claudopus</name>
    <dbReference type="NCBI Taxonomy" id="2862362"/>
    <lineage>
        <taxon>Eukaryota</taxon>
        <taxon>Fungi</taxon>
        <taxon>Dikarya</taxon>
        <taxon>Basidiomycota</taxon>
        <taxon>Agaricomycotina</taxon>
        <taxon>Agaricomycetes</taxon>
        <taxon>Agaricomycetidae</taxon>
        <taxon>Agaricales</taxon>
        <taxon>Marasmiineae</taxon>
        <taxon>Mycenaceae</taxon>
        <taxon>Favolaschia</taxon>
    </lineage>
</organism>
<dbReference type="InterPro" id="IPR036291">
    <property type="entry name" value="NAD(P)-bd_dom_sf"/>
</dbReference>
<dbReference type="PANTHER" id="PTHR47706:SF9">
    <property type="entry name" value="NMRA-LIKE DOMAIN-CONTAINING PROTEIN-RELATED"/>
    <property type="match status" value="1"/>
</dbReference>
<reference evidence="4 5" key="1">
    <citation type="journal article" date="2024" name="J Genomics">
        <title>Draft genome sequencing and assembly of Favolaschia claudopus CIRM-BRFM 2984 isolated from oak limbs.</title>
        <authorList>
            <person name="Navarro D."/>
            <person name="Drula E."/>
            <person name="Chaduli D."/>
            <person name="Cazenave R."/>
            <person name="Ahrendt S."/>
            <person name="Wang J."/>
            <person name="Lipzen A."/>
            <person name="Daum C."/>
            <person name="Barry K."/>
            <person name="Grigoriev I.V."/>
            <person name="Favel A."/>
            <person name="Rosso M.N."/>
            <person name="Martin F."/>
        </authorList>
    </citation>
    <scope>NUCLEOTIDE SEQUENCE [LARGE SCALE GENOMIC DNA]</scope>
    <source>
        <strain evidence="4 5">CIRM-BRFM 2984</strain>
    </source>
</reference>